<comment type="catalytic activity">
    <reaction evidence="10 11">
        <text>a lipid X + a UDP-2-N,3-O-bis[(3R)-3-hydroxyacyl]-alpha-D-glucosamine = a lipid A disaccharide + UDP + H(+)</text>
        <dbReference type="Rhea" id="RHEA:67828"/>
        <dbReference type="ChEBI" id="CHEBI:15378"/>
        <dbReference type="ChEBI" id="CHEBI:58223"/>
        <dbReference type="ChEBI" id="CHEBI:137748"/>
        <dbReference type="ChEBI" id="CHEBI:176338"/>
        <dbReference type="ChEBI" id="CHEBI:176343"/>
        <dbReference type="EC" id="2.4.1.182"/>
    </reaction>
</comment>
<dbReference type="GO" id="GO:0008915">
    <property type="term" value="F:lipid-A-disaccharide synthase activity"/>
    <property type="evidence" value="ECO:0007669"/>
    <property type="project" value="UniProtKB-UniRule"/>
</dbReference>
<comment type="function">
    <text evidence="1 11">Condensation of UDP-2,3-diacylglucosamine and 2,3-diacylglucosamine-1-phosphate to form lipid A disaccharide, a precursor of lipid A, a phosphorylated glycolipid that anchors the lipopolysaccharide to the outer membrane of the cell.</text>
</comment>
<gene>
    <name evidence="11 12" type="primary">lpxB</name>
    <name evidence="12" type="ORF">GMD42_04815</name>
</gene>
<protein>
    <recommendedName>
        <fullName evidence="4 11">Lipid-A-disaccharide synthase</fullName>
        <ecNumber evidence="3 11">2.4.1.182</ecNumber>
    </recommendedName>
</protein>
<keyword evidence="5 11" id="KW-0444">Lipid biosynthesis</keyword>
<evidence type="ECO:0000313" key="13">
    <source>
        <dbReference type="Proteomes" id="UP000462362"/>
    </source>
</evidence>
<sequence length="383" mass="42775">MEQLTNNSIIWAAGENSGDYLASRVLPAVAASRPNLKMEGIGGDRMIQNGLDPWFHASELSVRGYLEVIRHLSRILKIRREMMRRTVQLRPAAYIGVDAPDFNLSIEEKVRASGIPVVHMVAPAVWAWRPQRIHQIKRAVDHLLLIFPFEEKIFKEAGIPSTYIGHPLAEIIPMVPDTESARRKLNIAAQGPVIAILPGSRKDEIRWCAPAFFGAASLLMKQEPRTRFIVPAADEQRKKEILEVLNRFPDVEDNTVLLDGKSHLAMEAADAILVASGTATLEAALYKKPLVVGYAMPALSAMLILSKGQTKWISLPNILAQKTLVPECVQMFCSPEILSSHLLHALEPKRQEYLKEVFSEMHETLLRPTAQLATEAIDQVLKR</sequence>
<evidence type="ECO:0000256" key="10">
    <source>
        <dbReference type="ARBA" id="ARBA00048975"/>
    </source>
</evidence>
<evidence type="ECO:0000256" key="2">
    <source>
        <dbReference type="ARBA" id="ARBA00007868"/>
    </source>
</evidence>
<organism evidence="12 13">
    <name type="scientific">Parasutterella excrementihominis</name>
    <dbReference type="NCBI Taxonomy" id="487175"/>
    <lineage>
        <taxon>Bacteria</taxon>
        <taxon>Pseudomonadati</taxon>
        <taxon>Pseudomonadota</taxon>
        <taxon>Betaproteobacteria</taxon>
        <taxon>Burkholderiales</taxon>
        <taxon>Sutterellaceae</taxon>
        <taxon>Parasutterella</taxon>
    </lineage>
</organism>
<evidence type="ECO:0000256" key="11">
    <source>
        <dbReference type="HAMAP-Rule" id="MF_00392"/>
    </source>
</evidence>
<dbReference type="EC" id="2.4.1.182" evidence="3 11"/>
<keyword evidence="7 11" id="KW-0328">Glycosyltransferase</keyword>
<evidence type="ECO:0000256" key="9">
    <source>
        <dbReference type="ARBA" id="ARBA00023098"/>
    </source>
</evidence>
<dbReference type="GO" id="GO:0009245">
    <property type="term" value="P:lipid A biosynthetic process"/>
    <property type="evidence" value="ECO:0007669"/>
    <property type="project" value="UniProtKB-UniRule"/>
</dbReference>
<dbReference type="UniPathway" id="UPA00973"/>
<keyword evidence="9 11" id="KW-0443">Lipid metabolism</keyword>
<dbReference type="AlphaFoldDB" id="A0A6I3S296"/>
<proteinExistence type="inferred from homology"/>
<name>A0A6I3S296_9BURK</name>
<keyword evidence="6 11" id="KW-0441">Lipid A biosynthesis</keyword>
<evidence type="ECO:0000256" key="7">
    <source>
        <dbReference type="ARBA" id="ARBA00022676"/>
    </source>
</evidence>
<dbReference type="EMBL" id="WNCL01000010">
    <property type="protein sequence ID" value="MTU42950.1"/>
    <property type="molecule type" value="Genomic_DNA"/>
</dbReference>
<evidence type="ECO:0000256" key="5">
    <source>
        <dbReference type="ARBA" id="ARBA00022516"/>
    </source>
</evidence>
<evidence type="ECO:0000256" key="1">
    <source>
        <dbReference type="ARBA" id="ARBA00002056"/>
    </source>
</evidence>
<dbReference type="SUPFAM" id="SSF53756">
    <property type="entry name" value="UDP-Glycosyltransferase/glycogen phosphorylase"/>
    <property type="match status" value="1"/>
</dbReference>
<evidence type="ECO:0000256" key="4">
    <source>
        <dbReference type="ARBA" id="ARBA00020902"/>
    </source>
</evidence>
<dbReference type="GO" id="GO:0016020">
    <property type="term" value="C:membrane"/>
    <property type="evidence" value="ECO:0007669"/>
    <property type="project" value="GOC"/>
</dbReference>
<dbReference type="RefSeq" id="WP_155165600.1">
    <property type="nucleotide sequence ID" value="NZ_DBGEHT010000149.1"/>
</dbReference>
<accession>A0A6I3S296</accession>
<dbReference type="InterPro" id="IPR003835">
    <property type="entry name" value="Glyco_trans_19"/>
</dbReference>
<comment type="similarity">
    <text evidence="2 11">Belongs to the LpxB family.</text>
</comment>
<evidence type="ECO:0000256" key="3">
    <source>
        <dbReference type="ARBA" id="ARBA00012687"/>
    </source>
</evidence>
<comment type="pathway">
    <text evidence="11">Bacterial outer membrane biogenesis; LPS lipid A biosynthesis.</text>
</comment>
<dbReference type="Proteomes" id="UP000462362">
    <property type="component" value="Unassembled WGS sequence"/>
</dbReference>
<dbReference type="GO" id="GO:0005543">
    <property type="term" value="F:phospholipid binding"/>
    <property type="evidence" value="ECO:0007669"/>
    <property type="project" value="TreeGrafter"/>
</dbReference>
<dbReference type="PANTHER" id="PTHR30372">
    <property type="entry name" value="LIPID-A-DISACCHARIDE SYNTHASE"/>
    <property type="match status" value="1"/>
</dbReference>
<reference evidence="12 13" key="1">
    <citation type="journal article" date="2019" name="Nat. Med.">
        <title>A library of human gut bacterial isolates paired with longitudinal multiomics data enables mechanistic microbiome research.</title>
        <authorList>
            <person name="Poyet M."/>
            <person name="Groussin M."/>
            <person name="Gibbons S.M."/>
            <person name="Avila-Pacheco J."/>
            <person name="Jiang X."/>
            <person name="Kearney S.M."/>
            <person name="Perrotta A.R."/>
            <person name="Berdy B."/>
            <person name="Zhao S."/>
            <person name="Lieberman T.D."/>
            <person name="Swanson P.K."/>
            <person name="Smith M."/>
            <person name="Roesemann S."/>
            <person name="Alexander J.E."/>
            <person name="Rich S.A."/>
            <person name="Livny J."/>
            <person name="Vlamakis H."/>
            <person name="Clish C."/>
            <person name="Bullock K."/>
            <person name="Deik A."/>
            <person name="Scott J."/>
            <person name="Pierce K.A."/>
            <person name="Xavier R.J."/>
            <person name="Alm E.J."/>
        </authorList>
    </citation>
    <scope>NUCLEOTIDE SEQUENCE [LARGE SCALE GENOMIC DNA]</scope>
    <source>
        <strain evidence="12 13">BIOML-A2</strain>
    </source>
</reference>
<dbReference type="HAMAP" id="MF_00392">
    <property type="entry name" value="LpxB"/>
    <property type="match status" value="1"/>
</dbReference>
<keyword evidence="8 11" id="KW-0808">Transferase</keyword>
<dbReference type="NCBIfam" id="TIGR00215">
    <property type="entry name" value="lpxB"/>
    <property type="match status" value="1"/>
</dbReference>
<comment type="caution">
    <text evidence="12">The sequence shown here is derived from an EMBL/GenBank/DDBJ whole genome shotgun (WGS) entry which is preliminary data.</text>
</comment>
<dbReference type="PANTHER" id="PTHR30372:SF4">
    <property type="entry name" value="LIPID-A-DISACCHARIDE SYNTHASE, MITOCHONDRIAL-RELATED"/>
    <property type="match status" value="1"/>
</dbReference>
<evidence type="ECO:0000256" key="8">
    <source>
        <dbReference type="ARBA" id="ARBA00022679"/>
    </source>
</evidence>
<dbReference type="Pfam" id="PF02684">
    <property type="entry name" value="LpxB"/>
    <property type="match status" value="1"/>
</dbReference>
<evidence type="ECO:0000313" key="12">
    <source>
        <dbReference type="EMBL" id="MTU42950.1"/>
    </source>
</evidence>
<evidence type="ECO:0000256" key="6">
    <source>
        <dbReference type="ARBA" id="ARBA00022556"/>
    </source>
</evidence>